<dbReference type="CDD" id="cd06462">
    <property type="entry name" value="Peptidase_S24_S26"/>
    <property type="match status" value="1"/>
</dbReference>
<dbReference type="InterPro" id="IPR015927">
    <property type="entry name" value="Peptidase_S24_S26A/B/C"/>
</dbReference>
<comment type="caution">
    <text evidence="2">The sequence shown here is derived from an EMBL/GenBank/DDBJ whole genome shotgun (WGS) entry which is preliminary data.</text>
</comment>
<dbReference type="Pfam" id="PF00717">
    <property type="entry name" value="Peptidase_S24"/>
    <property type="match status" value="1"/>
</dbReference>
<name>A0A0P9EXA8_9CHLR</name>
<feature type="domain" description="Peptidase S24/S26A/S26B/S26C" evidence="1">
    <location>
        <begin position="33"/>
        <end position="73"/>
    </location>
</feature>
<feature type="non-terminal residue" evidence="2">
    <location>
        <position position="80"/>
    </location>
</feature>
<dbReference type="AlphaFoldDB" id="A0A0P9EXA8"/>
<dbReference type="Proteomes" id="UP000050509">
    <property type="component" value="Unassembled WGS sequence"/>
</dbReference>
<accession>A0A0P9EXA8</accession>
<dbReference type="SUPFAM" id="SSF51306">
    <property type="entry name" value="LexA/Signal peptidase"/>
    <property type="match status" value="1"/>
</dbReference>
<sequence length="80" mass="8598">MITRQRQRSTLVTGSLIVLLLAAWIALAPPQLGGSTRLIIVNGNSMEPGLQRGDLVFVRAADSYTVGQIATYQHPQIGPV</sequence>
<reference evidence="2 3" key="1">
    <citation type="submission" date="2015-09" db="EMBL/GenBank/DDBJ databases">
        <title>Draft genome sequence of Kouleothrix aurantiaca JCM 19913.</title>
        <authorList>
            <person name="Hemp J."/>
        </authorList>
    </citation>
    <scope>NUCLEOTIDE SEQUENCE [LARGE SCALE GENOMIC DNA]</scope>
    <source>
        <strain evidence="2 3">COM-B</strain>
    </source>
</reference>
<dbReference type="EMBL" id="LJCR01002301">
    <property type="protein sequence ID" value="KPV48928.1"/>
    <property type="molecule type" value="Genomic_DNA"/>
</dbReference>
<organism evidence="2 3">
    <name type="scientific">Kouleothrix aurantiaca</name>
    <dbReference type="NCBI Taxonomy" id="186479"/>
    <lineage>
        <taxon>Bacteria</taxon>
        <taxon>Bacillati</taxon>
        <taxon>Chloroflexota</taxon>
        <taxon>Chloroflexia</taxon>
        <taxon>Chloroflexales</taxon>
        <taxon>Roseiflexineae</taxon>
        <taxon>Roseiflexaceae</taxon>
        <taxon>Kouleothrix</taxon>
    </lineage>
</organism>
<evidence type="ECO:0000313" key="2">
    <source>
        <dbReference type="EMBL" id="KPV48928.1"/>
    </source>
</evidence>
<proteinExistence type="predicted"/>
<keyword evidence="3" id="KW-1185">Reference proteome</keyword>
<evidence type="ECO:0000313" key="3">
    <source>
        <dbReference type="Proteomes" id="UP000050509"/>
    </source>
</evidence>
<dbReference type="Gene3D" id="2.10.109.10">
    <property type="entry name" value="Umud Fragment, subunit A"/>
    <property type="match status" value="1"/>
</dbReference>
<dbReference type="InterPro" id="IPR036286">
    <property type="entry name" value="LexA/Signal_pep-like_sf"/>
</dbReference>
<gene>
    <name evidence="2" type="ORF">SE17_35430</name>
</gene>
<protein>
    <recommendedName>
        <fullName evidence="1">Peptidase S24/S26A/S26B/S26C domain-containing protein</fullName>
    </recommendedName>
</protein>
<evidence type="ECO:0000259" key="1">
    <source>
        <dbReference type="Pfam" id="PF00717"/>
    </source>
</evidence>